<evidence type="ECO:0000256" key="10">
    <source>
        <dbReference type="ARBA" id="ARBA00022989"/>
    </source>
</evidence>
<evidence type="ECO:0000313" key="14">
    <source>
        <dbReference type="Proteomes" id="UP000095280"/>
    </source>
</evidence>
<evidence type="ECO:0000256" key="12">
    <source>
        <dbReference type="SAM" id="SignalP"/>
    </source>
</evidence>
<comment type="subcellular location">
    <subcellularLocation>
        <location evidence="1">Membrane</location>
        <topology evidence="1">Single-pass type II membrane protein</topology>
    </subcellularLocation>
</comment>
<feature type="domain" description="Fringe-like glycosyltransferase" evidence="13">
    <location>
        <begin position="167"/>
        <end position="277"/>
    </location>
</feature>
<feature type="chain" id="PRO_5009320258" description="N-acetylgalactosaminide beta-1,3-galactosyltransferase" evidence="12">
    <location>
        <begin position="18"/>
        <end position="711"/>
    </location>
</feature>
<dbReference type="InterPro" id="IPR003378">
    <property type="entry name" value="Fringe-like_glycosylTrfase"/>
</dbReference>
<evidence type="ECO:0000256" key="6">
    <source>
        <dbReference type="ARBA" id="ARBA00022679"/>
    </source>
</evidence>
<evidence type="ECO:0000256" key="7">
    <source>
        <dbReference type="ARBA" id="ARBA00022692"/>
    </source>
</evidence>
<dbReference type="InterPro" id="IPR026050">
    <property type="entry name" value="C1GALT1/C1GALT1_chp1"/>
</dbReference>
<evidence type="ECO:0000256" key="2">
    <source>
        <dbReference type="ARBA" id="ARBA00004922"/>
    </source>
</evidence>
<feature type="signal peptide" evidence="12">
    <location>
        <begin position="1"/>
        <end position="17"/>
    </location>
</feature>
<feature type="domain" description="Fringe-like glycosyltransferase" evidence="13">
    <location>
        <begin position="460"/>
        <end position="619"/>
    </location>
</feature>
<accession>A0A1I8HLR7</accession>
<dbReference type="Pfam" id="PF02434">
    <property type="entry name" value="Fringe"/>
    <property type="match status" value="2"/>
</dbReference>
<reference evidence="15" key="1">
    <citation type="submission" date="2016-11" db="UniProtKB">
        <authorList>
            <consortium name="WormBaseParasite"/>
        </authorList>
    </citation>
    <scope>IDENTIFICATION</scope>
</reference>
<keyword evidence="14" id="KW-1185">Reference proteome</keyword>
<dbReference type="Proteomes" id="UP000095280">
    <property type="component" value="Unplaced"/>
</dbReference>
<protein>
    <recommendedName>
        <fullName evidence="4">N-acetylgalactosaminide beta-1,3-galactosyltransferase</fullName>
        <ecNumber evidence="4">2.4.1.122</ecNumber>
    </recommendedName>
</protein>
<evidence type="ECO:0000256" key="4">
    <source>
        <dbReference type="ARBA" id="ARBA00012557"/>
    </source>
</evidence>
<dbReference type="GO" id="GO:0000166">
    <property type="term" value="F:nucleotide binding"/>
    <property type="evidence" value="ECO:0007669"/>
    <property type="project" value="UniProtKB-KW"/>
</dbReference>
<dbReference type="WBParaSite" id="maker-uti_cns_0006909-snap-gene-0.8-mRNA-1">
    <property type="protein sequence ID" value="maker-uti_cns_0006909-snap-gene-0.8-mRNA-1"/>
    <property type="gene ID" value="maker-uti_cns_0006909-snap-gene-0.8"/>
</dbReference>
<organism evidence="14 15">
    <name type="scientific">Macrostomum lignano</name>
    <dbReference type="NCBI Taxonomy" id="282301"/>
    <lineage>
        <taxon>Eukaryota</taxon>
        <taxon>Metazoa</taxon>
        <taxon>Spiralia</taxon>
        <taxon>Lophotrochozoa</taxon>
        <taxon>Platyhelminthes</taxon>
        <taxon>Rhabditophora</taxon>
        <taxon>Macrostomorpha</taxon>
        <taxon>Macrostomida</taxon>
        <taxon>Macrostomidae</taxon>
        <taxon>Macrostomum</taxon>
    </lineage>
</organism>
<sequence>MAGSNRLLSLAVGLVAGAMVTQLIHVANHSLAIHHLTDEQRPSEKFEQKLKPEAKIPSADCPSATSQATRLNIVDQLFNRVRILCLIMTHPANYAENAVAVNNTWARRCNRYAFFGSARTRLKIPLVCELCRRQKYYRLPINALNIKEKRRNLWKKTWMSFQYAEAHFNFDNFDFILKADDDSYFVMENMRYLLLSQDPDQPSLLGRVFKPRSWLKQKYTSGGAGYLLSRGAAKIFASKAVKSGGTKPKACDLRSSMPEDVKMGQCLAKLGVRILDTEDRQGLTRFHPLPLQYTLGLTSAPDWLIDYSYHKFRAPYNSCNSPPSTSTSTFLKSRRHVVAAHRSSFQAIPTDPIAATTAMLITTATLNRKIVAFSLGAMLGALATQIVMMATGSREPIEDYHHGNQASAYSLAPDPVYQLSTPTPTEAAPEAIEEIGRKVRLLCLIMTHPGNYKTKAIATNNTWANRCDKYIFVGSNATQLNLPLMHLNLTDVYNNLWQKAWMSFDWAERWLNIDQFDFVLKADDDTFVVVENLRLLLAQLDPGQPVHLGRWFFYDRDPKQSYMSGGGGYVLSRAAVRLFLARAVRSASTPKECDLQEHTAEDWKMGTCLSSLGVKFVDSRDVGGLDRFHPINVEYMIGWGPAEMPPWMWKINYYKFRACLEKCVSSVAATFHYTDNLYLMEFLLYGVRPFGVDPTKEELQTQLKRLRKQPR</sequence>
<evidence type="ECO:0000256" key="8">
    <source>
        <dbReference type="ARBA" id="ARBA00022741"/>
    </source>
</evidence>
<dbReference type="GO" id="GO:0016020">
    <property type="term" value="C:membrane"/>
    <property type="evidence" value="ECO:0007669"/>
    <property type="project" value="UniProtKB-SubCell"/>
</dbReference>
<evidence type="ECO:0000256" key="1">
    <source>
        <dbReference type="ARBA" id="ARBA00004606"/>
    </source>
</evidence>
<dbReference type="Gene3D" id="3.90.550.50">
    <property type="match status" value="2"/>
</dbReference>
<dbReference type="PANTHER" id="PTHR23033">
    <property type="entry name" value="BETA1,3-GALACTOSYLTRANSFERASE"/>
    <property type="match status" value="1"/>
</dbReference>
<evidence type="ECO:0000259" key="13">
    <source>
        <dbReference type="Pfam" id="PF02434"/>
    </source>
</evidence>
<evidence type="ECO:0000313" key="15">
    <source>
        <dbReference type="WBParaSite" id="maker-uti_cns_0006909-snap-gene-0.8-mRNA-1"/>
    </source>
</evidence>
<evidence type="ECO:0000256" key="3">
    <source>
        <dbReference type="ARBA" id="ARBA00006462"/>
    </source>
</evidence>
<evidence type="ECO:0000256" key="9">
    <source>
        <dbReference type="ARBA" id="ARBA00022968"/>
    </source>
</evidence>
<dbReference type="AlphaFoldDB" id="A0A1I8HLR7"/>
<keyword evidence="10" id="KW-1133">Transmembrane helix</keyword>
<dbReference type="EC" id="2.4.1.122" evidence="4"/>
<proteinExistence type="inferred from homology"/>
<keyword evidence="6" id="KW-0808">Transferase</keyword>
<keyword evidence="7" id="KW-0812">Transmembrane</keyword>
<keyword evidence="5" id="KW-0328">Glycosyltransferase</keyword>
<comment type="pathway">
    <text evidence="2">Protein modification; protein glycosylation.</text>
</comment>
<evidence type="ECO:0000256" key="11">
    <source>
        <dbReference type="ARBA" id="ARBA00023136"/>
    </source>
</evidence>
<evidence type="ECO:0000256" key="5">
    <source>
        <dbReference type="ARBA" id="ARBA00022676"/>
    </source>
</evidence>
<keyword evidence="11" id="KW-0472">Membrane</keyword>
<dbReference type="GO" id="GO:0016263">
    <property type="term" value="F:glycoprotein-N-acetylgalactosamine 3-beta-galactosyltransferase activity"/>
    <property type="evidence" value="ECO:0007669"/>
    <property type="project" value="UniProtKB-EC"/>
</dbReference>
<keyword evidence="12" id="KW-0732">Signal</keyword>
<comment type="similarity">
    <text evidence="3">Belongs to the glycosyltransferase 31 family. Beta3-Gal-T subfamily.</text>
</comment>
<name>A0A1I8HLR7_9PLAT</name>
<dbReference type="PANTHER" id="PTHR23033:SF8">
    <property type="entry name" value="HEXOSYLTRANSFERASE"/>
    <property type="match status" value="1"/>
</dbReference>
<keyword evidence="9" id="KW-0735">Signal-anchor</keyword>
<keyword evidence="8" id="KW-0547">Nucleotide-binding</keyword>